<comment type="caution">
    <text evidence="1">The sequence shown here is derived from an EMBL/GenBank/DDBJ whole genome shotgun (WGS) entry which is preliminary data.</text>
</comment>
<gene>
    <name evidence="1" type="ORF">KHA93_15040</name>
</gene>
<dbReference type="EMBL" id="JAGYPJ010000001">
    <property type="protein sequence ID" value="MBS4200951.1"/>
    <property type="molecule type" value="Genomic_DNA"/>
</dbReference>
<proteinExistence type="predicted"/>
<name>A0A942TME0_9BACI</name>
<dbReference type="RefSeq" id="WP_213111478.1">
    <property type="nucleotide sequence ID" value="NZ_JAGYPJ010000001.1"/>
</dbReference>
<evidence type="ECO:0000313" key="1">
    <source>
        <dbReference type="EMBL" id="MBS4200951.1"/>
    </source>
</evidence>
<keyword evidence="2" id="KW-1185">Reference proteome</keyword>
<evidence type="ECO:0000313" key="2">
    <source>
        <dbReference type="Proteomes" id="UP000682713"/>
    </source>
</evidence>
<organism evidence="1 2">
    <name type="scientific">Lederbergia citrisecunda</name>
    <dbReference type="NCBI Taxonomy" id="2833583"/>
    <lineage>
        <taxon>Bacteria</taxon>
        <taxon>Bacillati</taxon>
        <taxon>Bacillota</taxon>
        <taxon>Bacilli</taxon>
        <taxon>Bacillales</taxon>
        <taxon>Bacillaceae</taxon>
        <taxon>Lederbergia</taxon>
    </lineage>
</organism>
<protein>
    <submittedName>
        <fullName evidence="1">Uncharacterized protein</fullName>
    </submittedName>
</protein>
<dbReference type="Proteomes" id="UP000682713">
    <property type="component" value="Unassembled WGS sequence"/>
</dbReference>
<reference evidence="1 2" key="1">
    <citation type="submission" date="2021-05" db="EMBL/GenBank/DDBJ databases">
        <title>Novel Bacillus species.</title>
        <authorList>
            <person name="Liu G."/>
        </authorList>
    </citation>
    <scope>NUCLEOTIDE SEQUENCE [LARGE SCALE GENOMIC DNA]</scope>
    <source>
        <strain evidence="1 2">FJAT-49732</strain>
    </source>
</reference>
<accession>A0A942TME0</accession>
<sequence>MFFFLETEAKQRIYELQQESETQRLLKKKNEMLSTEQSLSTVKSVRKKQSSLCQLNELNHDLN</sequence>
<dbReference type="AlphaFoldDB" id="A0A942TME0"/>